<evidence type="ECO:0000313" key="2">
    <source>
        <dbReference type="EMBL" id="SFJ63420.1"/>
    </source>
</evidence>
<dbReference type="RefSeq" id="WP_092056943.1">
    <property type="nucleotide sequence ID" value="NZ_FOQD01000026.1"/>
</dbReference>
<dbReference type="SUPFAM" id="SSF56784">
    <property type="entry name" value="HAD-like"/>
    <property type="match status" value="1"/>
</dbReference>
<dbReference type="InterPro" id="IPR023214">
    <property type="entry name" value="HAD_sf"/>
</dbReference>
<feature type="signal peptide" evidence="1">
    <location>
        <begin position="1"/>
        <end position="25"/>
    </location>
</feature>
<dbReference type="Gene3D" id="3.40.50.1000">
    <property type="entry name" value="HAD superfamily/HAD-like"/>
    <property type="match status" value="1"/>
</dbReference>
<dbReference type="EMBL" id="FOQD01000026">
    <property type="protein sequence ID" value="SFJ63420.1"/>
    <property type="molecule type" value="Genomic_DNA"/>
</dbReference>
<evidence type="ECO:0000313" key="3">
    <source>
        <dbReference type="Proteomes" id="UP000199518"/>
    </source>
</evidence>
<proteinExistence type="predicted"/>
<protein>
    <submittedName>
        <fullName evidence="2">Phosphoserine phosphatase</fullName>
    </submittedName>
</protein>
<dbReference type="STRING" id="1576369.SAMN05421753_12624"/>
<evidence type="ECO:0000256" key="1">
    <source>
        <dbReference type="SAM" id="SignalP"/>
    </source>
</evidence>
<feature type="chain" id="PRO_5011601109" evidence="1">
    <location>
        <begin position="26"/>
        <end position="329"/>
    </location>
</feature>
<name>A0A1I3SYB2_9PLAN</name>
<accession>A0A1I3SYB2</accession>
<dbReference type="CDD" id="cd01427">
    <property type="entry name" value="HAD_like"/>
    <property type="match status" value="1"/>
</dbReference>
<keyword evidence="1" id="KW-0732">Signal</keyword>
<organism evidence="2 3">
    <name type="scientific">Planctomicrobium piriforme</name>
    <dbReference type="NCBI Taxonomy" id="1576369"/>
    <lineage>
        <taxon>Bacteria</taxon>
        <taxon>Pseudomonadati</taxon>
        <taxon>Planctomycetota</taxon>
        <taxon>Planctomycetia</taxon>
        <taxon>Planctomycetales</taxon>
        <taxon>Planctomycetaceae</taxon>
        <taxon>Planctomicrobium</taxon>
    </lineage>
</organism>
<dbReference type="OrthoDB" id="9799365at2"/>
<dbReference type="Proteomes" id="UP000199518">
    <property type="component" value="Unassembled WGS sequence"/>
</dbReference>
<dbReference type="InterPro" id="IPR036412">
    <property type="entry name" value="HAD-like_sf"/>
</dbReference>
<sequence length="329" mass="36501">MTSVLLRQCLLISLLQVGLVSIAAAEDPLPSWNDGPAKQAILQFVAKVTTPGSPDFVPVPDRIATFDNDGTLWCEQPSYVQWVFAVDRLKELAPQHPEWKDTLLPLLSGEMSGKVKFSEHEIAVVVGSTHSGMTPDEFETIVSGWLKTAKHPRFDRLYTELVYQPMLELLAYLRGQGFKTFIVSGGGIDFIRGIPEEIYGVPPYQVVGSSGRVKFEFRDDIPVLIKGAAVQSIDDGPGKPENIELHIGQRPVMAFGNSDGDLQMLQWTTAGKGPRFGLLVHHTDAEREYAYDRDSRVGKLNVALDQAPSHGWTVVSMKTDWKQIFPLEK</sequence>
<keyword evidence="3" id="KW-1185">Reference proteome</keyword>
<gene>
    <name evidence="2" type="ORF">SAMN05421753_12624</name>
</gene>
<reference evidence="3" key="1">
    <citation type="submission" date="2016-10" db="EMBL/GenBank/DDBJ databases">
        <authorList>
            <person name="Varghese N."/>
            <person name="Submissions S."/>
        </authorList>
    </citation>
    <scope>NUCLEOTIDE SEQUENCE [LARGE SCALE GENOMIC DNA]</scope>
    <source>
        <strain evidence="3">DSM 26348</strain>
    </source>
</reference>
<dbReference type="AlphaFoldDB" id="A0A1I3SYB2"/>
<dbReference type="Pfam" id="PF12710">
    <property type="entry name" value="HAD"/>
    <property type="match status" value="1"/>
</dbReference>